<dbReference type="PANTHER" id="PTHR42920">
    <property type="entry name" value="OS03G0707200 PROTEIN-RELATED"/>
    <property type="match status" value="1"/>
</dbReference>
<dbReference type="InterPro" id="IPR051258">
    <property type="entry name" value="Diverse_Substrate_Transporter"/>
</dbReference>
<proteinExistence type="predicted"/>
<feature type="transmembrane region" description="Helical" evidence="6">
    <location>
        <begin position="215"/>
        <end position="235"/>
    </location>
</feature>
<dbReference type="InterPro" id="IPR037185">
    <property type="entry name" value="EmrE-like"/>
</dbReference>
<feature type="transmembrane region" description="Helical" evidence="6">
    <location>
        <begin position="35"/>
        <end position="55"/>
    </location>
</feature>
<dbReference type="EMBL" id="CP157804">
    <property type="protein sequence ID" value="XBQ23678.1"/>
    <property type="molecule type" value="Genomic_DNA"/>
</dbReference>
<comment type="subcellular location">
    <subcellularLocation>
        <location evidence="1">Cell membrane</location>
        <topology evidence="1">Multi-pass membrane protein</topology>
    </subcellularLocation>
</comment>
<dbReference type="KEGG" id="fld:ABNE31_01890"/>
<keyword evidence="3 6" id="KW-0812">Transmembrane</keyword>
<reference evidence="8" key="1">
    <citation type="submission" date="2024-05" db="EMBL/GenBank/DDBJ databases">
        <title>Draft Genome Sequences of Flagellimonas sp. MMG031 and Marinobacter sp. MMG032 Isolated from the dinoflagellate Symbiodinium pilosum.</title>
        <authorList>
            <person name="Shikuma N.J."/>
            <person name="Farrell M.V."/>
        </authorList>
    </citation>
    <scope>NUCLEOTIDE SEQUENCE</scope>
    <source>
        <strain evidence="8">MMG031</strain>
    </source>
</reference>
<dbReference type="PANTHER" id="PTHR42920:SF11">
    <property type="entry name" value="INNER MEMBRANE PROTEIN YTFF"/>
    <property type="match status" value="1"/>
</dbReference>
<evidence type="ECO:0000256" key="3">
    <source>
        <dbReference type="ARBA" id="ARBA00022692"/>
    </source>
</evidence>
<keyword evidence="4 6" id="KW-1133">Transmembrane helix</keyword>
<feature type="domain" description="EamA" evidence="7">
    <location>
        <begin position="6"/>
        <end position="139"/>
    </location>
</feature>
<dbReference type="GO" id="GO:0005886">
    <property type="term" value="C:plasma membrane"/>
    <property type="evidence" value="ECO:0007669"/>
    <property type="project" value="UniProtKB-SubCell"/>
</dbReference>
<dbReference type="Pfam" id="PF00892">
    <property type="entry name" value="EamA"/>
    <property type="match status" value="2"/>
</dbReference>
<evidence type="ECO:0000256" key="1">
    <source>
        <dbReference type="ARBA" id="ARBA00004651"/>
    </source>
</evidence>
<evidence type="ECO:0000259" key="7">
    <source>
        <dbReference type="Pfam" id="PF00892"/>
    </source>
</evidence>
<name>A0AAU7MYN7_9FLAO</name>
<feature type="transmembrane region" description="Helical" evidence="6">
    <location>
        <begin position="98"/>
        <end position="116"/>
    </location>
</feature>
<feature type="transmembrane region" description="Helical" evidence="6">
    <location>
        <begin position="247"/>
        <end position="265"/>
    </location>
</feature>
<evidence type="ECO:0000256" key="6">
    <source>
        <dbReference type="SAM" id="Phobius"/>
    </source>
</evidence>
<evidence type="ECO:0000256" key="5">
    <source>
        <dbReference type="ARBA" id="ARBA00023136"/>
    </source>
</evidence>
<evidence type="ECO:0000313" key="8">
    <source>
        <dbReference type="EMBL" id="XBQ23678.1"/>
    </source>
</evidence>
<protein>
    <submittedName>
        <fullName evidence="8">DMT family transporter</fullName>
    </submittedName>
</protein>
<dbReference type="SUPFAM" id="SSF103481">
    <property type="entry name" value="Multidrug resistance efflux transporter EmrE"/>
    <property type="match status" value="2"/>
</dbReference>
<organism evidence="8">
    <name type="scientific">Flagellimonas sp. MMG031</name>
    <dbReference type="NCBI Taxonomy" id="3158549"/>
    <lineage>
        <taxon>Bacteria</taxon>
        <taxon>Pseudomonadati</taxon>
        <taxon>Bacteroidota</taxon>
        <taxon>Flavobacteriia</taxon>
        <taxon>Flavobacteriales</taxon>
        <taxon>Flavobacteriaceae</taxon>
        <taxon>Flagellimonas</taxon>
    </lineage>
</organism>
<dbReference type="AlphaFoldDB" id="A0AAU7MYN7"/>
<feature type="transmembrane region" description="Helical" evidence="6">
    <location>
        <begin position="155"/>
        <end position="173"/>
    </location>
</feature>
<gene>
    <name evidence="8" type="ORF">ABNE31_01890</name>
</gene>
<evidence type="ECO:0000256" key="2">
    <source>
        <dbReference type="ARBA" id="ARBA00022475"/>
    </source>
</evidence>
<dbReference type="InterPro" id="IPR000620">
    <property type="entry name" value="EamA_dom"/>
</dbReference>
<keyword evidence="2" id="KW-1003">Cell membrane</keyword>
<feature type="transmembrane region" description="Helical" evidence="6">
    <location>
        <begin position="271"/>
        <end position="289"/>
    </location>
</feature>
<keyword evidence="5 6" id="KW-0472">Membrane</keyword>
<feature type="transmembrane region" description="Helical" evidence="6">
    <location>
        <begin position="125"/>
        <end position="143"/>
    </location>
</feature>
<sequence length="303" mass="33221">MSKRTLAILAAIGATVIYGINHTVAKGVMPMHVQPFGFIFLRVGGAAILFWLISILGPKQKIEKRDWGRLFFCSLLGMSINMLSFFKGLQLSTPINSAVLVTITPIIVVVISALFLREKITLNKGLGIAMGFVGALGLILFGAEIRQDAPNIPLGNSLFILNATAYGAYLVVVKKLIEKYHPFTLMKWLFSIAFIVNLPITLPEVLEIEWSTMPLWAYGSVAFVVIGTTFLTYLFNIFALTELKASSVGAFVYMQPLVGILFALSSGKDHLTLIKILAMAFVLVGVYLASKKPRRGIKHPKEA</sequence>
<feature type="transmembrane region" description="Helical" evidence="6">
    <location>
        <begin position="67"/>
        <end position="86"/>
    </location>
</feature>
<feature type="domain" description="EamA" evidence="7">
    <location>
        <begin position="154"/>
        <end position="290"/>
    </location>
</feature>
<feature type="transmembrane region" description="Helical" evidence="6">
    <location>
        <begin position="185"/>
        <end position="203"/>
    </location>
</feature>
<dbReference type="RefSeq" id="WP_349352156.1">
    <property type="nucleotide sequence ID" value="NZ_CP157804.1"/>
</dbReference>
<accession>A0AAU7MYN7</accession>
<evidence type="ECO:0000256" key="4">
    <source>
        <dbReference type="ARBA" id="ARBA00022989"/>
    </source>
</evidence>